<keyword evidence="8" id="KW-1185">Reference proteome</keyword>
<dbReference type="RefSeq" id="WP_121874468.1">
    <property type="nucleotide sequence ID" value="NZ_JACEIS010000006.1"/>
</dbReference>
<evidence type="ECO:0000259" key="6">
    <source>
        <dbReference type="Pfam" id="PF07992"/>
    </source>
</evidence>
<gene>
    <name evidence="7" type="ORF">I8U22_11725</name>
</gene>
<keyword evidence="5" id="KW-0560">Oxidoreductase</keyword>
<dbReference type="EMBL" id="JAECVU010000008">
    <property type="protein sequence ID" value="MBH8589476.1"/>
    <property type="molecule type" value="Genomic_DNA"/>
</dbReference>
<comment type="cofactor">
    <cofactor evidence="1">
        <name>FAD</name>
        <dbReference type="ChEBI" id="CHEBI:57692"/>
    </cofactor>
</comment>
<dbReference type="SUPFAM" id="SSF51905">
    <property type="entry name" value="FAD/NAD(P)-binding domain"/>
    <property type="match status" value="1"/>
</dbReference>
<evidence type="ECO:0000256" key="3">
    <source>
        <dbReference type="ARBA" id="ARBA00022630"/>
    </source>
</evidence>
<proteinExistence type="inferred from homology"/>
<dbReference type="InterPro" id="IPR023753">
    <property type="entry name" value="FAD/NAD-binding_dom"/>
</dbReference>
<dbReference type="PANTHER" id="PTHR42913:SF3">
    <property type="entry name" value="64 KDA MITOCHONDRIAL NADH DEHYDROGENASE (EUROFUNG)"/>
    <property type="match status" value="1"/>
</dbReference>
<evidence type="ECO:0000256" key="5">
    <source>
        <dbReference type="ARBA" id="ARBA00023002"/>
    </source>
</evidence>
<comment type="similarity">
    <text evidence="2">Belongs to the NADH dehydrogenase family.</text>
</comment>
<protein>
    <submittedName>
        <fullName evidence="7">FAD-dependent oxidoreductase</fullName>
    </submittedName>
</protein>
<reference evidence="7 8" key="1">
    <citation type="submission" date="2020-12" db="EMBL/GenBank/DDBJ databases">
        <title>WGS of Thermoactinomyces spp.</title>
        <authorList>
            <person name="Cheng K."/>
        </authorList>
    </citation>
    <scope>NUCLEOTIDE SEQUENCE [LARGE SCALE GENOMIC DNA]</scope>
    <source>
        <strain evidence="8">CICC 10650\ACCC 41061</strain>
    </source>
</reference>
<name>A0ABS0QJM1_THEVU</name>
<evidence type="ECO:0000313" key="8">
    <source>
        <dbReference type="Proteomes" id="UP000641910"/>
    </source>
</evidence>
<accession>A0ABS0QJM1</accession>
<dbReference type="Gene3D" id="3.50.50.100">
    <property type="match status" value="1"/>
</dbReference>
<evidence type="ECO:0000256" key="1">
    <source>
        <dbReference type="ARBA" id="ARBA00001974"/>
    </source>
</evidence>
<dbReference type="Pfam" id="PF07992">
    <property type="entry name" value="Pyr_redox_2"/>
    <property type="match status" value="1"/>
</dbReference>
<dbReference type="Proteomes" id="UP000641910">
    <property type="component" value="Unassembled WGS sequence"/>
</dbReference>
<keyword evidence="3" id="KW-0285">Flavoprotein</keyword>
<keyword evidence="4" id="KW-0274">FAD</keyword>
<feature type="domain" description="FAD/NAD(P)-binding" evidence="6">
    <location>
        <begin position="6"/>
        <end position="304"/>
    </location>
</feature>
<dbReference type="PANTHER" id="PTHR42913">
    <property type="entry name" value="APOPTOSIS-INDUCING FACTOR 1"/>
    <property type="match status" value="1"/>
</dbReference>
<sequence length="392" mass="43680">MKEITCVVTGGGHVGLHALKEIGQAMRKAGKPFRLILIDPKPFYVQKVLLFQPVARAEKIALAWEEVLPERVERIQGELVTIESQEKRIFFRDAEKKEQSLDYDLLVITVGSVVKRPDPEQGGISLHDLSASEEIRTKWRRHLQKAVNEQDPAERKRLLSVAVAGAGISGVETSAELAQAMRSEAARLGMDPALVRVFLINAEERLMMNGPKKLGRKLEAKLNNLGVTVLHQRKALYEKDGKLVLSDGTQLSAGFTIWTLGLEPHPVLRQCQLPLTLEGKVKVDASYRVSGKSAIYSIGDCAHVIDPENGKADGMTCKEGILQAKRLGEVIKADLKKKPAPIHRRCRNFFCISLGQKEGLVWAEYCGIDWILAGKIGRFIRKWTWKKASNVK</sequence>
<evidence type="ECO:0000256" key="2">
    <source>
        <dbReference type="ARBA" id="ARBA00005272"/>
    </source>
</evidence>
<comment type="caution">
    <text evidence="7">The sequence shown here is derived from an EMBL/GenBank/DDBJ whole genome shotgun (WGS) entry which is preliminary data.</text>
</comment>
<evidence type="ECO:0000313" key="7">
    <source>
        <dbReference type="EMBL" id="MBH8589476.1"/>
    </source>
</evidence>
<evidence type="ECO:0000256" key="4">
    <source>
        <dbReference type="ARBA" id="ARBA00022827"/>
    </source>
</evidence>
<dbReference type="InterPro" id="IPR051169">
    <property type="entry name" value="NADH-Q_oxidoreductase"/>
</dbReference>
<dbReference type="InterPro" id="IPR036188">
    <property type="entry name" value="FAD/NAD-bd_sf"/>
</dbReference>
<organism evidence="7 8">
    <name type="scientific">Thermoactinomyces vulgaris</name>
    <dbReference type="NCBI Taxonomy" id="2026"/>
    <lineage>
        <taxon>Bacteria</taxon>
        <taxon>Bacillati</taxon>
        <taxon>Bacillota</taxon>
        <taxon>Bacilli</taxon>
        <taxon>Bacillales</taxon>
        <taxon>Thermoactinomycetaceae</taxon>
        <taxon>Thermoactinomyces</taxon>
    </lineage>
</organism>